<reference evidence="2 3" key="1">
    <citation type="journal article" date="2017" name="Int. J. Syst. Evol. Microbiol.">
        <title>Achromobacter aloeverae sp. nov., isolated from the root of Aloe vera (L.) Burm.f.</title>
        <authorList>
            <person name="Kuncharoen N."/>
            <person name="Muramatsu Y."/>
            <person name="Shibata C."/>
            <person name="Kamakura Y."/>
            <person name="Nakagawa Y."/>
            <person name="Tanasupawat S."/>
        </authorList>
    </citation>
    <scope>NUCLEOTIDE SEQUENCE [LARGE SCALE GENOMIC DNA]</scope>
    <source>
        <strain evidence="2 3">AVA-1</strain>
    </source>
</reference>
<proteinExistence type="predicted"/>
<dbReference type="AlphaFoldDB" id="A0A4Q1HK67"/>
<evidence type="ECO:0000259" key="1">
    <source>
        <dbReference type="Pfam" id="PF14452"/>
    </source>
</evidence>
<dbReference type="Pfam" id="PF14452">
    <property type="entry name" value="Multi_ubiq"/>
    <property type="match status" value="1"/>
</dbReference>
<accession>A0A4Q1HK67</accession>
<organism evidence="2 3">
    <name type="scientific">Achromobacter aloeverae</name>
    <dbReference type="NCBI Taxonomy" id="1750518"/>
    <lineage>
        <taxon>Bacteria</taxon>
        <taxon>Pseudomonadati</taxon>
        <taxon>Pseudomonadota</taxon>
        <taxon>Betaproteobacteria</taxon>
        <taxon>Burkholderiales</taxon>
        <taxon>Alcaligenaceae</taxon>
        <taxon>Achromobacter</taxon>
    </lineage>
</organism>
<comment type="caution">
    <text evidence="2">The sequence shown here is derived from an EMBL/GenBank/DDBJ whole genome shotgun (WGS) entry which is preliminary data.</text>
</comment>
<gene>
    <name evidence="2" type="ORF">C7R54_19105</name>
</gene>
<keyword evidence="3" id="KW-1185">Reference proteome</keyword>
<dbReference type="Proteomes" id="UP000290849">
    <property type="component" value="Unassembled WGS sequence"/>
</dbReference>
<evidence type="ECO:0000313" key="3">
    <source>
        <dbReference type="Proteomes" id="UP000290849"/>
    </source>
</evidence>
<dbReference type="EMBL" id="PYAL01000005">
    <property type="protein sequence ID" value="RXN86993.1"/>
    <property type="molecule type" value="Genomic_DNA"/>
</dbReference>
<protein>
    <recommendedName>
        <fullName evidence="1">Multi-ubiquitin domain-containing protein</fullName>
    </recommendedName>
</protein>
<name>A0A4Q1HK67_9BURK</name>
<evidence type="ECO:0000313" key="2">
    <source>
        <dbReference type="EMBL" id="RXN86993.1"/>
    </source>
</evidence>
<feature type="domain" description="Multi-ubiquitin" evidence="1">
    <location>
        <begin position="34"/>
        <end position="102"/>
    </location>
</feature>
<sequence>MLPPLGVLSYKEKVMNSEHSAEQTAAAPSKEKTYDIVINGQQETVSDHHLTYEQVVRLAFPGGPFDILYSVSYANPHGHDGTLAPGQKTVVKDGMSFNVIKTNRS</sequence>
<dbReference type="InterPro" id="IPR027802">
    <property type="entry name" value="Multi-ubiquitin_dom"/>
</dbReference>